<dbReference type="Gene3D" id="3.50.50.60">
    <property type="entry name" value="FAD/NAD(P)-binding domain"/>
    <property type="match status" value="1"/>
</dbReference>
<dbReference type="RefSeq" id="XP_014181636.1">
    <property type="nucleotide sequence ID" value="XM_014326161.1"/>
</dbReference>
<name>J6F6B6_TRIAS</name>
<gene>
    <name evidence="8" type="ORF">A1Q1_07975</name>
</gene>
<dbReference type="VEuPathDB" id="FungiDB:A1Q1_07975"/>
<accession>J6F6B6</accession>
<sequence>MELFPKTKVVVIGAGELGATAAVSLAESGHYDVTVLDRAPILPAEDAASTDINKAVRADYIDRDYAVLAQESIRRWRGKEWEGVYHETGVLQRNLTRPEAVELFAAVQSLDPEGVRKLSSSEIRARLGPGSEGSAALQQSAYYNPSGGWAWSSGAIEKLYARLRELNVPIVPSAELAELIRDGDAVVGVKLTDGREFRADKVIAALGSWTGGHPALKGLLPKGLLVPTGQTVAAVQLTPEEMEIYRDIPVNATQDGTGYYAFPPTASGVMKFALHSGGYTVPNNVPRTVLDPAAAAYAQEKGVGWIPRKSLALLREKLGKGFPALAKKELKYTRMCYYSDTPDGDFVIDYAAPGLLVASGGAGHAFKFLPVMGEIIHARLEDRLPTHLKNKWRINRPVPEAPSDDDRQGFGRQPLDLESLATTAEMGAQ</sequence>
<evidence type="ECO:0000313" key="8">
    <source>
        <dbReference type="EMBL" id="EJT50867.1"/>
    </source>
</evidence>
<dbReference type="HOGENOM" id="CLU_007884_0_1_1"/>
<dbReference type="InterPro" id="IPR045170">
    <property type="entry name" value="MTOX"/>
</dbReference>
<dbReference type="InterPro" id="IPR036188">
    <property type="entry name" value="FAD/NAD-bd_sf"/>
</dbReference>
<dbReference type="GeneID" id="25991487"/>
<organism evidence="8 9">
    <name type="scientific">Trichosporon asahii var. asahii (strain ATCC 90039 / CBS 2479 / JCM 2466 / KCTC 7840 / NBRC 103889/ NCYC 2677 / UAMH 7654)</name>
    <name type="common">Yeast</name>
    <dbReference type="NCBI Taxonomy" id="1186058"/>
    <lineage>
        <taxon>Eukaryota</taxon>
        <taxon>Fungi</taxon>
        <taxon>Dikarya</taxon>
        <taxon>Basidiomycota</taxon>
        <taxon>Agaricomycotina</taxon>
        <taxon>Tremellomycetes</taxon>
        <taxon>Trichosporonales</taxon>
        <taxon>Trichosporonaceae</taxon>
        <taxon>Trichosporon</taxon>
    </lineage>
</organism>
<keyword evidence="5" id="KW-0560">Oxidoreductase</keyword>
<dbReference type="GO" id="GO:0050031">
    <property type="term" value="F:L-pipecolate oxidase activity"/>
    <property type="evidence" value="ECO:0007669"/>
    <property type="project" value="TreeGrafter"/>
</dbReference>
<evidence type="ECO:0000256" key="2">
    <source>
        <dbReference type="ARBA" id="ARBA00010989"/>
    </source>
</evidence>
<evidence type="ECO:0000259" key="7">
    <source>
        <dbReference type="Pfam" id="PF01266"/>
    </source>
</evidence>
<dbReference type="EMBL" id="ALBS01000085">
    <property type="protein sequence ID" value="EJT50867.1"/>
    <property type="molecule type" value="Genomic_DNA"/>
</dbReference>
<evidence type="ECO:0000256" key="4">
    <source>
        <dbReference type="ARBA" id="ARBA00022827"/>
    </source>
</evidence>
<dbReference type="GO" id="GO:0050660">
    <property type="term" value="F:flavin adenine dinucleotide binding"/>
    <property type="evidence" value="ECO:0007669"/>
    <property type="project" value="InterPro"/>
</dbReference>
<dbReference type="Proteomes" id="UP000002748">
    <property type="component" value="Unassembled WGS sequence"/>
</dbReference>
<dbReference type="GO" id="GO:0004657">
    <property type="term" value="F:proline dehydrogenase activity"/>
    <property type="evidence" value="ECO:0007669"/>
    <property type="project" value="TreeGrafter"/>
</dbReference>
<feature type="region of interest" description="Disordered" evidence="6">
    <location>
        <begin position="395"/>
        <end position="429"/>
    </location>
</feature>
<dbReference type="SUPFAM" id="SSF51905">
    <property type="entry name" value="FAD/NAD(P)-binding domain"/>
    <property type="match status" value="1"/>
</dbReference>
<evidence type="ECO:0000313" key="9">
    <source>
        <dbReference type="Proteomes" id="UP000002748"/>
    </source>
</evidence>
<dbReference type="GO" id="GO:0008115">
    <property type="term" value="F:sarcosine oxidase activity"/>
    <property type="evidence" value="ECO:0007669"/>
    <property type="project" value="TreeGrafter"/>
</dbReference>
<comment type="caution">
    <text evidence="8">The sequence shown here is derived from an EMBL/GenBank/DDBJ whole genome shotgun (WGS) entry which is preliminary data.</text>
</comment>
<feature type="domain" description="FAD dependent oxidoreductase" evidence="7">
    <location>
        <begin position="8"/>
        <end position="376"/>
    </location>
</feature>
<keyword evidence="4" id="KW-0274">FAD</keyword>
<proteinExistence type="inferred from homology"/>
<dbReference type="SUPFAM" id="SSF54373">
    <property type="entry name" value="FAD-linked reductases, C-terminal domain"/>
    <property type="match status" value="1"/>
</dbReference>
<evidence type="ECO:0000256" key="1">
    <source>
        <dbReference type="ARBA" id="ARBA00001974"/>
    </source>
</evidence>
<dbReference type="KEGG" id="tasa:A1Q1_07975"/>
<comment type="cofactor">
    <cofactor evidence="1">
        <name>FAD</name>
        <dbReference type="ChEBI" id="CHEBI:57692"/>
    </cofactor>
</comment>
<comment type="similarity">
    <text evidence="2">Belongs to the MSOX/MTOX family.</text>
</comment>
<keyword evidence="3" id="KW-0285">Flavoprotein</keyword>
<reference evidence="8 9" key="1">
    <citation type="journal article" date="2012" name="Eukaryot. Cell">
        <title>Draft genome sequence of CBS 2479, the standard type strain of Trichosporon asahii.</title>
        <authorList>
            <person name="Yang R.Y."/>
            <person name="Li H.T."/>
            <person name="Zhu H."/>
            <person name="Zhou G.P."/>
            <person name="Wang M."/>
            <person name="Wang L."/>
        </authorList>
    </citation>
    <scope>NUCLEOTIDE SEQUENCE [LARGE SCALE GENOMIC DNA]</scope>
    <source>
        <strain evidence="9">ATCC 90039 / CBS 2479 / JCM 2466 / KCTC 7840 / NCYC 2677 / UAMH 7654</strain>
    </source>
</reference>
<dbReference type="PANTHER" id="PTHR10961">
    <property type="entry name" value="PEROXISOMAL SARCOSINE OXIDASE"/>
    <property type="match status" value="1"/>
</dbReference>
<dbReference type="AlphaFoldDB" id="J6F6B6"/>
<evidence type="ECO:0000256" key="6">
    <source>
        <dbReference type="SAM" id="MobiDB-lite"/>
    </source>
</evidence>
<dbReference type="Pfam" id="PF01266">
    <property type="entry name" value="DAO"/>
    <property type="match status" value="1"/>
</dbReference>
<dbReference type="PANTHER" id="PTHR10961:SF46">
    <property type="entry name" value="PEROXISOMAL SARCOSINE OXIDASE"/>
    <property type="match status" value="1"/>
</dbReference>
<dbReference type="InterPro" id="IPR006076">
    <property type="entry name" value="FAD-dep_OxRdtase"/>
</dbReference>
<evidence type="ECO:0000256" key="3">
    <source>
        <dbReference type="ARBA" id="ARBA00022630"/>
    </source>
</evidence>
<dbReference type="Gene3D" id="3.30.9.10">
    <property type="entry name" value="D-Amino Acid Oxidase, subunit A, domain 2"/>
    <property type="match status" value="1"/>
</dbReference>
<evidence type="ECO:0000256" key="5">
    <source>
        <dbReference type="ARBA" id="ARBA00023002"/>
    </source>
</evidence>
<protein>
    <recommendedName>
        <fullName evidence="7">FAD dependent oxidoreductase domain-containing protein</fullName>
    </recommendedName>
</protein>
<dbReference type="OrthoDB" id="2219495at2759"/>